<sequence length="98" mass="10969">MLSADKIKIIPRHRSLIEEIGGSEIVIRENRFISFISGSVTSNIIEGDTIVLQNTRCKVVRGHNITILEDCIIDKIEYTGILKVDKRSTVGESICLKN</sequence>
<accession>A0A9N7JNT4</accession>
<evidence type="ECO:0000313" key="1">
    <source>
        <dbReference type="EMBL" id="AYE34987.1"/>
    </source>
</evidence>
<organism evidence="1 3">
    <name type="scientific">Clostridium septicum</name>
    <dbReference type="NCBI Taxonomy" id="1504"/>
    <lineage>
        <taxon>Bacteria</taxon>
        <taxon>Bacillati</taxon>
        <taxon>Bacillota</taxon>
        <taxon>Clostridia</taxon>
        <taxon>Eubacteriales</taxon>
        <taxon>Clostridiaceae</taxon>
        <taxon>Clostridium</taxon>
    </lineage>
</organism>
<reference evidence="2" key="2">
    <citation type="submission" date="2022-06" db="EMBL/GenBank/DDBJ databases">
        <authorList>
            <person name="Holder M.E."/>
            <person name="Ajami N.J."/>
            <person name="Petrosino J.F."/>
        </authorList>
    </citation>
    <scope>NUCLEOTIDE SEQUENCE</scope>
    <source>
        <strain evidence="2">RMA 8861</strain>
    </source>
</reference>
<evidence type="ECO:0000313" key="4">
    <source>
        <dbReference type="Proteomes" id="UP001055437"/>
    </source>
</evidence>
<dbReference type="Proteomes" id="UP000280586">
    <property type="component" value="Chromosome"/>
</dbReference>
<dbReference type="KEGG" id="csep:CP523_11495"/>
<protein>
    <submittedName>
        <fullName evidence="1">Uncharacterized protein</fullName>
    </submittedName>
</protein>
<proteinExistence type="predicted"/>
<dbReference type="EMBL" id="CP023671">
    <property type="protein sequence ID" value="AYE34987.1"/>
    <property type="molecule type" value="Genomic_DNA"/>
</dbReference>
<gene>
    <name evidence="1" type="ORF">CP523_11495</name>
    <name evidence="2" type="ORF">NH397_03855</name>
</gene>
<dbReference type="GeneID" id="303561306"/>
<dbReference type="EMBL" id="CP099799">
    <property type="protein sequence ID" value="USS01584.1"/>
    <property type="molecule type" value="Genomic_DNA"/>
</dbReference>
<evidence type="ECO:0000313" key="2">
    <source>
        <dbReference type="EMBL" id="USS01584.1"/>
    </source>
</evidence>
<dbReference type="RefSeq" id="WP_066673313.1">
    <property type="nucleotide sequence ID" value="NZ_CABMIZ010000001.1"/>
</dbReference>
<name>A0A9N7JNT4_CLOSE</name>
<dbReference type="AlphaFoldDB" id="A0A9N7JNT4"/>
<evidence type="ECO:0000313" key="3">
    <source>
        <dbReference type="Proteomes" id="UP000280586"/>
    </source>
</evidence>
<dbReference type="OrthoDB" id="1730007at2"/>
<dbReference type="Proteomes" id="UP001055437">
    <property type="component" value="Chromosome"/>
</dbReference>
<reference evidence="1 3" key="1">
    <citation type="submission" date="2017-09" db="EMBL/GenBank/DDBJ databases">
        <authorList>
            <person name="Thomas P."/>
            <person name="Seyboldt C."/>
        </authorList>
    </citation>
    <scope>NUCLEOTIDE SEQUENCE [LARGE SCALE GENOMIC DNA]</scope>
    <source>
        <strain evidence="1 3">DSM 7534</strain>
    </source>
</reference>
<keyword evidence="4" id="KW-1185">Reference proteome</keyword>